<keyword evidence="2 8" id="KW-0235">DNA replication</keyword>
<dbReference type="Pfam" id="PF18074">
    <property type="entry name" value="PriA_C"/>
    <property type="match status" value="1"/>
</dbReference>
<dbReference type="Pfam" id="PF17764">
    <property type="entry name" value="PriA_3primeBD"/>
    <property type="match status" value="1"/>
</dbReference>
<reference evidence="14" key="2">
    <citation type="submission" date="2011-01" db="EMBL/GenBank/DDBJ databases">
        <title>The complete genome of Deinococcus maricopensis DSM 21211.</title>
        <authorList>
            <consortium name="US DOE Joint Genome Institute (JGI-PGF)"/>
            <person name="Lucas S."/>
            <person name="Copeland A."/>
            <person name="Lapidus A."/>
            <person name="Goodwin L."/>
            <person name="Pitluck S."/>
            <person name="Kyrpides N."/>
            <person name="Mavromatis K."/>
            <person name="Pagani I."/>
            <person name="Ivanova N."/>
            <person name="Ovchinnikova G."/>
            <person name="Zeytun A."/>
            <person name="Detter J.C."/>
            <person name="Han C."/>
            <person name="Land M."/>
            <person name="Hauser L."/>
            <person name="Markowitz V."/>
            <person name="Cheng J.-F."/>
            <person name="Hugenholtz P."/>
            <person name="Woyke T."/>
            <person name="Wu D."/>
            <person name="Pukall R."/>
            <person name="Gehrich-Schroeter G."/>
            <person name="Brambilla E."/>
            <person name="Klenk H.-P."/>
            <person name="Eisen J.A."/>
        </authorList>
    </citation>
    <scope>NUCLEOTIDE SEQUENCE [LARGE SCALE GENOMIC DNA]</scope>
    <source>
        <strain evidence="14">DSM 21211 / LMG 22137 / NRRL B-23946 / LB-34</strain>
    </source>
</reference>
<keyword evidence="6 8" id="KW-0067">ATP-binding</keyword>
<dbReference type="GO" id="GO:0006269">
    <property type="term" value="P:DNA replication, synthesis of primer"/>
    <property type="evidence" value="ECO:0007669"/>
    <property type="project" value="UniProtKB-KW"/>
</dbReference>
<evidence type="ECO:0000313" key="13">
    <source>
        <dbReference type="EMBL" id="ADV66322.1"/>
    </source>
</evidence>
<feature type="binding site" evidence="8">
    <location>
        <position position="557"/>
    </location>
    <ligand>
        <name>Zn(2+)</name>
        <dbReference type="ChEBI" id="CHEBI:29105"/>
        <label>2</label>
    </ligand>
</feature>
<dbReference type="InterPro" id="IPR040498">
    <property type="entry name" value="PriA_CRR"/>
</dbReference>
<dbReference type="STRING" id="709986.Deima_0665"/>
<feature type="binding site" evidence="8">
    <location>
        <position position="588"/>
    </location>
    <ligand>
        <name>Zn(2+)</name>
        <dbReference type="ChEBI" id="CHEBI:29105"/>
        <label>1</label>
    </ligand>
</feature>
<keyword evidence="5 8" id="KW-0862">Zinc</keyword>
<evidence type="ECO:0000259" key="11">
    <source>
        <dbReference type="Pfam" id="PF18074"/>
    </source>
</evidence>
<dbReference type="GO" id="GO:0006310">
    <property type="term" value="P:DNA recombination"/>
    <property type="evidence" value="ECO:0007669"/>
    <property type="project" value="InterPro"/>
</dbReference>
<dbReference type="HAMAP" id="MF_00983">
    <property type="entry name" value="PriA"/>
    <property type="match status" value="1"/>
</dbReference>
<feature type="binding site" evidence="8">
    <location>
        <position position="591"/>
    </location>
    <ligand>
        <name>Zn(2+)</name>
        <dbReference type="ChEBI" id="CHEBI:29105"/>
        <label>1</label>
    </ligand>
</feature>
<feature type="region of interest" description="Disordered" evidence="9">
    <location>
        <begin position="296"/>
        <end position="319"/>
    </location>
</feature>
<keyword evidence="4 8" id="KW-0547">Nucleotide-binding</keyword>
<dbReference type="GO" id="GO:0006302">
    <property type="term" value="P:double-strand break repair"/>
    <property type="evidence" value="ECO:0007669"/>
    <property type="project" value="InterPro"/>
</dbReference>
<dbReference type="GO" id="GO:0006270">
    <property type="term" value="P:DNA replication initiation"/>
    <property type="evidence" value="ECO:0007669"/>
    <property type="project" value="TreeGrafter"/>
</dbReference>
<dbReference type="GO" id="GO:1990077">
    <property type="term" value="C:primosome complex"/>
    <property type="evidence" value="ECO:0007669"/>
    <property type="project" value="UniProtKB-UniRule"/>
</dbReference>
<dbReference type="RefSeq" id="WP_013555827.1">
    <property type="nucleotide sequence ID" value="NC_014958.1"/>
</dbReference>
<dbReference type="GO" id="GO:0003677">
    <property type="term" value="F:DNA binding"/>
    <property type="evidence" value="ECO:0007669"/>
    <property type="project" value="UniProtKB-UniRule"/>
</dbReference>
<keyword evidence="3 8" id="KW-0479">Metal-binding</keyword>
<keyword evidence="1 8" id="KW-0639">Primosome</keyword>
<accession>E8U5I3</accession>
<dbReference type="GO" id="GO:0043138">
    <property type="term" value="F:3'-5' DNA helicase activity"/>
    <property type="evidence" value="ECO:0007669"/>
    <property type="project" value="TreeGrafter"/>
</dbReference>
<comment type="caution">
    <text evidence="8">As this protein does not have any detectable helicase domains, it probably does not have helicase activity.</text>
</comment>
<dbReference type="PANTHER" id="PTHR30580">
    <property type="entry name" value="PRIMOSOMAL PROTEIN N"/>
    <property type="match status" value="1"/>
</dbReference>
<evidence type="ECO:0000259" key="10">
    <source>
        <dbReference type="Pfam" id="PF17764"/>
    </source>
</evidence>
<evidence type="ECO:0000256" key="4">
    <source>
        <dbReference type="ARBA" id="ARBA00022741"/>
    </source>
</evidence>
<evidence type="ECO:0000256" key="5">
    <source>
        <dbReference type="ARBA" id="ARBA00022833"/>
    </source>
</evidence>
<dbReference type="InterPro" id="IPR041236">
    <property type="entry name" value="PriA_C"/>
</dbReference>
<dbReference type="EMBL" id="CP002454">
    <property type="protein sequence ID" value="ADV66322.1"/>
    <property type="molecule type" value="Genomic_DNA"/>
</dbReference>
<dbReference type="Pfam" id="PF18319">
    <property type="entry name" value="Zn_ribbon_PriA"/>
    <property type="match status" value="1"/>
</dbReference>
<feature type="binding site" evidence="8">
    <location>
        <position position="575"/>
    </location>
    <ligand>
        <name>Zn(2+)</name>
        <dbReference type="ChEBI" id="CHEBI:29105"/>
        <label>2</label>
    </ligand>
</feature>
<dbReference type="HOGENOM" id="CLU_013353_2_0_0"/>
<dbReference type="Proteomes" id="UP000008635">
    <property type="component" value="Chromosome"/>
</dbReference>
<dbReference type="PANTHER" id="PTHR30580:SF0">
    <property type="entry name" value="PRIMOSOMAL PROTEIN N"/>
    <property type="match status" value="1"/>
</dbReference>
<feature type="binding site" evidence="8">
    <location>
        <position position="578"/>
    </location>
    <ligand>
        <name>Zn(2+)</name>
        <dbReference type="ChEBI" id="CHEBI:29105"/>
        <label>2</label>
    </ligand>
</feature>
<evidence type="ECO:0000256" key="3">
    <source>
        <dbReference type="ARBA" id="ARBA00022723"/>
    </source>
</evidence>
<sequence length="828" mass="88683" precursor="true">MSDGALPSPAWLVVVPLPIPAYAFAPPHGHGGPAPVGARVLVPWQGKLQVGVVVGADDASGHRLREVVAVLDGGRPWVNAGFVAALQEHAQLARTPLGLLWCDFVGVGWEARVTHRVRAVPDADLSPFGRRVPTAAWTDAGAFDEALLDAIRAQGLLDETFEPRARTVTAYRARDVAHVDVRHRVTGGFAARDAGPGKLTPKQEAAWAWLRAHGPAEGAGAWADSAGVSASVVNAVVERGWAEVVEVPLPPPPAWVWLQAHGPALSQRAWADGAGASVSSIASLLARGWAESVDVPAPPPPLPAPGARGPRPTPDDLPEAPVWRLHGGRALDRHRRLAARIRRLLGVGRGVLIVGPDHASVRRAWEDLSGLAAETDTRAVLVSGQLNDDAREYTWQLVQSGLARLVIGTHHALSAPLADVALTVVLEEASDAHKLLSGSHAFVPDVAARAARAAGGVLALVGTVPAVESLPVEGVVLPPPRARVHVVDYANPPEQPSMGPLSGVHLKPGDLGYPISHDLARVLRQVAERGRAAALLAPRRGYAALVNCPNCDHTPQCRNCDVPLRFHRERRRLECHQCGYGEPMHDRCEKCGEQLWRTRGPGTEWIAQEVRRLLPDFPIYRFDKEVQDDLTALRAGAPGVVVGTQALLGTEAPADLAVVGVTLADTWLNVSDFRASERYHRLLRQLLVWHPERAPLLVVQTFQAKHPALLSVLDAQSADHYPRQEYGLRQTLKYPPHSVMAQLEITSRDQARADAAARAVAAALLGSGARPEELIGPAPGAVARVKGAYPYQLLLRAGSEARLAELLGRLERPSGARFRVDVNPRGGL</sequence>
<comment type="similarity">
    <text evidence="8">Belongs to the helicase family. PriA subfamily.</text>
</comment>
<comment type="subunit">
    <text evidence="8">Component of the replication restart primosome.</text>
</comment>
<dbReference type="GO" id="GO:0008270">
    <property type="term" value="F:zinc ion binding"/>
    <property type="evidence" value="ECO:0007669"/>
    <property type="project" value="UniProtKB-UniRule"/>
</dbReference>
<feature type="domain" description="Primosomal protein N C-terminal" evidence="11">
    <location>
        <begin position="736"/>
        <end position="824"/>
    </location>
</feature>
<name>E8U5I3_DEIML</name>
<evidence type="ECO:0000256" key="2">
    <source>
        <dbReference type="ARBA" id="ARBA00022705"/>
    </source>
</evidence>
<feature type="binding site" evidence="8">
    <location>
        <position position="551"/>
    </location>
    <ligand>
        <name>Zn(2+)</name>
        <dbReference type="ChEBI" id="CHEBI:29105"/>
        <label>1</label>
    </ligand>
</feature>
<dbReference type="InterPro" id="IPR005259">
    <property type="entry name" value="PriA"/>
</dbReference>
<gene>
    <name evidence="8" type="primary">priA</name>
    <name evidence="13" type="ordered locus">Deima_0665</name>
</gene>
<evidence type="ECO:0000256" key="6">
    <source>
        <dbReference type="ARBA" id="ARBA00022840"/>
    </source>
</evidence>
<dbReference type="InterPro" id="IPR027417">
    <property type="entry name" value="P-loop_NTPase"/>
</dbReference>
<dbReference type="OrthoDB" id="9759544at2"/>
<keyword evidence="7 8" id="KW-0238">DNA-binding</keyword>
<organism evidence="13 14">
    <name type="scientific">Deinococcus maricopensis (strain DSM 21211 / LMG 22137 / NRRL B-23946 / LB-34)</name>
    <dbReference type="NCBI Taxonomy" id="709986"/>
    <lineage>
        <taxon>Bacteria</taxon>
        <taxon>Thermotogati</taxon>
        <taxon>Deinococcota</taxon>
        <taxon>Deinococci</taxon>
        <taxon>Deinococcales</taxon>
        <taxon>Deinococcaceae</taxon>
        <taxon>Deinococcus</taxon>
    </lineage>
</organism>
<evidence type="ECO:0000256" key="9">
    <source>
        <dbReference type="SAM" id="MobiDB-lite"/>
    </source>
</evidence>
<dbReference type="Gene3D" id="3.40.50.300">
    <property type="entry name" value="P-loop containing nucleotide triphosphate hydrolases"/>
    <property type="match status" value="1"/>
</dbReference>
<evidence type="ECO:0000259" key="12">
    <source>
        <dbReference type="Pfam" id="PF18319"/>
    </source>
</evidence>
<feature type="binding site" evidence="8">
    <location>
        <position position="560"/>
    </location>
    <ligand>
        <name>Zn(2+)</name>
        <dbReference type="ChEBI" id="CHEBI:29105"/>
        <label>2</label>
    </ligand>
</feature>
<feature type="binding site" evidence="8">
    <location>
        <position position="548"/>
    </location>
    <ligand>
        <name>Zn(2+)</name>
        <dbReference type="ChEBI" id="CHEBI:29105"/>
        <label>1</label>
    </ligand>
</feature>
<dbReference type="GO" id="GO:0005524">
    <property type="term" value="F:ATP binding"/>
    <property type="evidence" value="ECO:0007669"/>
    <property type="project" value="UniProtKB-UniRule"/>
</dbReference>
<evidence type="ECO:0000256" key="8">
    <source>
        <dbReference type="HAMAP-Rule" id="MF_00983"/>
    </source>
</evidence>
<dbReference type="KEGG" id="dmr:Deima_0665"/>
<evidence type="ECO:0000256" key="1">
    <source>
        <dbReference type="ARBA" id="ARBA00022515"/>
    </source>
</evidence>
<evidence type="ECO:0000313" key="14">
    <source>
        <dbReference type="Proteomes" id="UP000008635"/>
    </source>
</evidence>
<protein>
    <recommendedName>
        <fullName evidence="8">Probable replication restart protein PriA</fullName>
    </recommendedName>
    <alternativeName>
        <fullName evidence="8">Putative ATP-dependent DNA helicase PriA</fullName>
    </alternativeName>
</protein>
<keyword evidence="14" id="KW-1185">Reference proteome</keyword>
<dbReference type="AlphaFoldDB" id="E8U5I3"/>
<feature type="domain" description="Primosomal protein N' 3' DNA-binding" evidence="10">
    <location>
        <begin position="13"/>
        <end position="98"/>
    </location>
</feature>
<comment type="cofactor">
    <cofactor evidence="8">
        <name>Zn(2+)</name>
        <dbReference type="ChEBI" id="CHEBI:29105"/>
    </cofactor>
    <text evidence="8">Binds 2 zinc ions per subunit.</text>
</comment>
<dbReference type="eggNOG" id="COG1198">
    <property type="taxonomic scope" value="Bacteria"/>
</dbReference>
<proteinExistence type="inferred from homology"/>
<dbReference type="InterPro" id="IPR041222">
    <property type="entry name" value="PriA_3primeBD"/>
</dbReference>
<feature type="domain" description="PriA DNA helicase Cys-rich region (CRR)" evidence="12">
    <location>
        <begin position="557"/>
        <end position="583"/>
    </location>
</feature>
<reference evidence="13 14" key="1">
    <citation type="journal article" date="2011" name="Stand. Genomic Sci.">
        <title>Complete genome sequence of Deinococcus maricopensis type strain (LB-34).</title>
        <authorList>
            <person name="Pukall R."/>
            <person name="Zeytun A."/>
            <person name="Lucas S."/>
            <person name="Lapidus A."/>
            <person name="Hammon N."/>
            <person name="Deshpande S."/>
            <person name="Nolan M."/>
            <person name="Cheng J.F."/>
            <person name="Pitluck S."/>
            <person name="Liolios K."/>
            <person name="Pagani I."/>
            <person name="Mikhailova N."/>
            <person name="Ivanova N."/>
            <person name="Mavromatis K."/>
            <person name="Pati A."/>
            <person name="Tapia R."/>
            <person name="Han C."/>
            <person name="Goodwin L."/>
            <person name="Chen A."/>
            <person name="Palaniappan K."/>
            <person name="Land M."/>
            <person name="Hauser L."/>
            <person name="Chang Y.J."/>
            <person name="Jeffries C.D."/>
            <person name="Brambilla E.M."/>
            <person name="Rohde M."/>
            <person name="Goker M."/>
            <person name="Detter J.C."/>
            <person name="Woyke T."/>
            <person name="Bristow J."/>
            <person name="Eisen J.A."/>
            <person name="Markowitz V."/>
            <person name="Hugenholtz P."/>
            <person name="Kyrpides N.C."/>
            <person name="Klenk H.P."/>
        </authorList>
    </citation>
    <scope>NUCLEOTIDE SEQUENCE [LARGE SCALE GENOMIC DNA]</scope>
    <source>
        <strain evidence="14">DSM 21211 / LMG 22137 / NRRL B-23946 / LB-34</strain>
    </source>
</reference>
<dbReference type="SUPFAM" id="SSF52540">
    <property type="entry name" value="P-loop containing nucleoside triphosphate hydrolases"/>
    <property type="match status" value="1"/>
</dbReference>
<evidence type="ECO:0000256" key="7">
    <source>
        <dbReference type="ARBA" id="ARBA00023125"/>
    </source>
</evidence>
<comment type="function">
    <text evidence="8">Initiates the restart of stalled replication forks, which reloads the replicative helicase on sites other than the origin of replication. Recognizes and binds to abandoned replication forks and remodels them to uncover a helicase loading site. Promotes assembly of the primosome at these replication forks.</text>
</comment>